<reference evidence="8" key="1">
    <citation type="submission" date="2020-11" db="EMBL/GenBank/DDBJ databases">
        <authorList>
            <person name="Tran Van P."/>
        </authorList>
    </citation>
    <scope>NUCLEOTIDE SEQUENCE</scope>
</reference>
<sequence length="570" mass="63432">MHGNDARRPRERSTSDRSELRPRLARRRRREPKDCEETTFAFADVETAGRKVTVTRTVHRVDRWHVAIRNVFGRPRPRTQTLPGSRGIPGTSSVSYLVGLGIPPRSVPSFLGALGDFESNEAGSSVSSLSLALGDLSPIILNSMHRYQPRFHVVYVNPRTEDPTRTENFKTFAFSETKFTAVTAYQNHRVRRDDRANEDVENFTRRRARAERSSRSKNSHFGSNGEFAPWQSRFVFRKSLFANRISKSASGRIRDETMIFVSSWILRSFITQLKIASNPFAKGFRDCDPDDCVVDVLNHLGGDASRTSRPGTNGSRGLHLVHHSPPIDTKGTECRDPTERSDDASNRDVRPSQDARRSVPKEEERARSSSEPLGRRKNVHGLRPNRSVGGRTCTVSPYRPKGSVDANEPSKDARNPWNVRLVARRLRLLVPPDTDWCSHRVARSSGGLPCTRDARKTLPRQTTDEEKPSPGGSSSSAGYPSSNSDSPGASTHSTRGTGTTLTTVTSPWSTPDALGTPYPSDSSCYGPVHASPYSYVKPRVHPYPRYPQGGTPSDPHPGYQGFDGFYYGSR</sequence>
<dbReference type="Proteomes" id="UP000677054">
    <property type="component" value="Unassembled WGS sequence"/>
</dbReference>
<dbReference type="AlphaFoldDB" id="A0A7R9A275"/>
<feature type="domain" description="T-box" evidence="7">
    <location>
        <begin position="134"/>
        <end position="206"/>
    </location>
</feature>
<accession>A0A7R9A275</accession>
<dbReference type="PRINTS" id="PR00937">
    <property type="entry name" value="TBOX"/>
</dbReference>
<dbReference type="SUPFAM" id="SSF49417">
    <property type="entry name" value="p53-like transcription factors"/>
    <property type="match status" value="1"/>
</dbReference>
<dbReference type="GO" id="GO:0000981">
    <property type="term" value="F:DNA-binding transcription factor activity, RNA polymerase II-specific"/>
    <property type="evidence" value="ECO:0007669"/>
    <property type="project" value="TreeGrafter"/>
</dbReference>
<feature type="region of interest" description="Disordered" evidence="6">
    <location>
        <begin position="436"/>
        <end position="570"/>
    </location>
</feature>
<evidence type="ECO:0000313" key="8">
    <source>
        <dbReference type="EMBL" id="CAD7245459.1"/>
    </source>
</evidence>
<feature type="compositionally biased region" description="Low complexity" evidence="6">
    <location>
        <begin position="469"/>
        <end position="510"/>
    </location>
</feature>
<keyword evidence="3" id="KW-0804">Transcription</keyword>
<evidence type="ECO:0000256" key="2">
    <source>
        <dbReference type="ARBA" id="ARBA00023125"/>
    </source>
</evidence>
<feature type="region of interest" description="Disordered" evidence="6">
    <location>
        <begin position="1"/>
        <end position="33"/>
    </location>
</feature>
<evidence type="ECO:0000313" key="9">
    <source>
        <dbReference type="Proteomes" id="UP000677054"/>
    </source>
</evidence>
<feature type="compositionally biased region" description="Polar residues" evidence="6">
    <location>
        <begin position="305"/>
        <end position="315"/>
    </location>
</feature>
<keyword evidence="4 5" id="KW-0539">Nucleus</keyword>
<keyword evidence="9" id="KW-1185">Reference proteome</keyword>
<dbReference type="PANTHER" id="PTHR11267">
    <property type="entry name" value="T-BOX PROTEIN-RELATED"/>
    <property type="match status" value="1"/>
</dbReference>
<proteinExistence type="predicted"/>
<gene>
    <name evidence="8" type="ORF">DSTB1V02_LOCUS5332</name>
</gene>
<protein>
    <recommendedName>
        <fullName evidence="7">T-box domain-containing protein</fullName>
    </recommendedName>
</protein>
<evidence type="ECO:0000256" key="1">
    <source>
        <dbReference type="ARBA" id="ARBA00023015"/>
    </source>
</evidence>
<evidence type="ECO:0000256" key="5">
    <source>
        <dbReference type="PROSITE-ProRule" id="PRU00201"/>
    </source>
</evidence>
<dbReference type="InterPro" id="IPR001699">
    <property type="entry name" value="TF_T-box"/>
</dbReference>
<evidence type="ECO:0000256" key="3">
    <source>
        <dbReference type="ARBA" id="ARBA00023163"/>
    </source>
</evidence>
<dbReference type="InterPro" id="IPR046360">
    <property type="entry name" value="T-box_DNA-bd"/>
</dbReference>
<feature type="region of interest" description="Disordered" evidence="6">
    <location>
        <begin position="301"/>
        <end position="413"/>
    </location>
</feature>
<evidence type="ECO:0000256" key="4">
    <source>
        <dbReference type="ARBA" id="ARBA00023242"/>
    </source>
</evidence>
<name>A0A7R9A275_9CRUS</name>
<dbReference type="SMART" id="SM00425">
    <property type="entry name" value="TBOX"/>
    <property type="match status" value="1"/>
</dbReference>
<dbReference type="Pfam" id="PF00907">
    <property type="entry name" value="T-box"/>
    <property type="match status" value="1"/>
</dbReference>
<dbReference type="GO" id="GO:0000785">
    <property type="term" value="C:chromatin"/>
    <property type="evidence" value="ECO:0007669"/>
    <property type="project" value="TreeGrafter"/>
</dbReference>
<feature type="compositionally biased region" description="Basic and acidic residues" evidence="6">
    <location>
        <begin position="1"/>
        <end position="22"/>
    </location>
</feature>
<dbReference type="GO" id="GO:0000978">
    <property type="term" value="F:RNA polymerase II cis-regulatory region sequence-specific DNA binding"/>
    <property type="evidence" value="ECO:0007669"/>
    <property type="project" value="InterPro"/>
</dbReference>
<dbReference type="Gene3D" id="2.60.40.820">
    <property type="entry name" value="Transcription factor, T-box"/>
    <property type="match status" value="1"/>
</dbReference>
<comment type="subcellular location">
    <subcellularLocation>
        <location evidence="5">Nucleus</location>
    </subcellularLocation>
</comment>
<dbReference type="InterPro" id="IPR036960">
    <property type="entry name" value="T-box_sf"/>
</dbReference>
<organism evidence="8">
    <name type="scientific">Darwinula stevensoni</name>
    <dbReference type="NCBI Taxonomy" id="69355"/>
    <lineage>
        <taxon>Eukaryota</taxon>
        <taxon>Metazoa</taxon>
        <taxon>Ecdysozoa</taxon>
        <taxon>Arthropoda</taxon>
        <taxon>Crustacea</taxon>
        <taxon>Oligostraca</taxon>
        <taxon>Ostracoda</taxon>
        <taxon>Podocopa</taxon>
        <taxon>Podocopida</taxon>
        <taxon>Darwinulocopina</taxon>
        <taxon>Darwinuloidea</taxon>
        <taxon>Darwinulidae</taxon>
        <taxon>Darwinula</taxon>
    </lineage>
</organism>
<dbReference type="InterPro" id="IPR008967">
    <property type="entry name" value="p53-like_TF_DNA-bd_sf"/>
</dbReference>
<dbReference type="PROSITE" id="PS50252">
    <property type="entry name" value="TBOX_3"/>
    <property type="match status" value="2"/>
</dbReference>
<evidence type="ECO:0000256" key="6">
    <source>
        <dbReference type="SAM" id="MobiDB-lite"/>
    </source>
</evidence>
<dbReference type="EMBL" id="LR900374">
    <property type="protein sequence ID" value="CAD7245459.1"/>
    <property type="molecule type" value="Genomic_DNA"/>
</dbReference>
<dbReference type="GO" id="GO:0005634">
    <property type="term" value="C:nucleus"/>
    <property type="evidence" value="ECO:0007669"/>
    <property type="project" value="UniProtKB-SubCell"/>
</dbReference>
<keyword evidence="2 5" id="KW-0238">DNA-binding</keyword>
<evidence type="ECO:0000259" key="7">
    <source>
        <dbReference type="PROSITE" id="PS50252"/>
    </source>
</evidence>
<feature type="domain" description="T-box" evidence="7">
    <location>
        <begin position="256"/>
        <end position="286"/>
    </location>
</feature>
<dbReference type="GO" id="GO:0001708">
    <property type="term" value="P:cell fate specification"/>
    <property type="evidence" value="ECO:0007669"/>
    <property type="project" value="TreeGrafter"/>
</dbReference>
<dbReference type="GO" id="GO:0045893">
    <property type="term" value="P:positive regulation of DNA-templated transcription"/>
    <property type="evidence" value="ECO:0007669"/>
    <property type="project" value="InterPro"/>
</dbReference>
<feature type="compositionally biased region" description="Basic and acidic residues" evidence="6">
    <location>
        <begin position="330"/>
        <end position="368"/>
    </location>
</feature>
<feature type="compositionally biased region" description="Basic and acidic residues" evidence="6">
    <location>
        <begin position="452"/>
        <end position="468"/>
    </location>
</feature>
<dbReference type="PANTHER" id="PTHR11267:SF195">
    <property type="entry name" value="OPTOMOTOR-BLIND-RELATED-GENE-1, ISOFORM A"/>
    <property type="match status" value="1"/>
</dbReference>
<comment type="caution">
    <text evidence="5">Lacks conserved residue(s) required for the propagation of feature annotation.</text>
</comment>
<keyword evidence="1" id="KW-0805">Transcription regulation</keyword>
<dbReference type="OrthoDB" id="7442607at2759"/>
<dbReference type="EMBL" id="CAJPEV010000857">
    <property type="protein sequence ID" value="CAG0889133.1"/>
    <property type="molecule type" value="Genomic_DNA"/>
</dbReference>